<dbReference type="OrthoDB" id="1495672at2"/>
<organism evidence="3 4">
    <name type="scientific">Chryseobacterium koreense CCUG 49689</name>
    <dbReference type="NCBI Taxonomy" id="1304281"/>
    <lineage>
        <taxon>Bacteria</taxon>
        <taxon>Pseudomonadati</taxon>
        <taxon>Bacteroidota</taxon>
        <taxon>Flavobacteriia</taxon>
        <taxon>Flavobacteriales</taxon>
        <taxon>Weeksellaceae</taxon>
        <taxon>Chryseobacterium group</taxon>
        <taxon>Chryseobacterium</taxon>
    </lineage>
</organism>
<evidence type="ECO:0000313" key="4">
    <source>
        <dbReference type="Proteomes" id="UP000035900"/>
    </source>
</evidence>
<reference evidence="3 4" key="1">
    <citation type="journal article" date="2004" name="Int. J. Syst. Evol. Microbiol.">
        <title>Kaistella koreensis gen. nov., sp. nov., a novel member of the Chryseobacterium-Bergeyella-Riemerella branch.</title>
        <authorList>
            <person name="Kim M.K."/>
            <person name="Im W.T."/>
            <person name="Shin Y.K."/>
            <person name="Lim J.H."/>
            <person name="Kim S.H."/>
            <person name="Lee B.C."/>
            <person name="Park M.Y."/>
            <person name="Lee K.Y."/>
            <person name="Lee S.T."/>
        </authorList>
    </citation>
    <scope>NUCLEOTIDE SEQUENCE [LARGE SCALE GENOMIC DNA]</scope>
    <source>
        <strain evidence="3 4">CCUG 49689</strain>
    </source>
</reference>
<feature type="domain" description="2TM" evidence="2">
    <location>
        <begin position="8"/>
        <end position="87"/>
    </location>
</feature>
<keyword evidence="1" id="KW-0472">Membrane</keyword>
<name>A0A0J7J025_9FLAO</name>
<comment type="caution">
    <text evidence="3">The sequence shown here is derived from an EMBL/GenBank/DDBJ whole genome shotgun (WGS) entry which is preliminary data.</text>
</comment>
<dbReference type="STRING" id="1304281.ACM44_07345"/>
<sequence length="91" mass="10844">MENNIQYQRAKKRVKEMKGFYIHVTVFVMVNLLLFGLNFSKGSEIAYWSFLTPLLWGIGLLAHALSVFLPNFIFGKDWEERKIRQFMQKNR</sequence>
<dbReference type="EMBL" id="LFNG01000008">
    <property type="protein sequence ID" value="KMQ71426.1"/>
    <property type="molecule type" value="Genomic_DNA"/>
</dbReference>
<evidence type="ECO:0000259" key="2">
    <source>
        <dbReference type="Pfam" id="PF13239"/>
    </source>
</evidence>
<keyword evidence="1" id="KW-0812">Transmembrane</keyword>
<proteinExistence type="predicted"/>
<protein>
    <recommendedName>
        <fullName evidence="2">2TM domain-containing protein</fullName>
    </recommendedName>
</protein>
<dbReference type="Pfam" id="PF13239">
    <property type="entry name" value="2TM"/>
    <property type="match status" value="1"/>
</dbReference>
<evidence type="ECO:0000256" key="1">
    <source>
        <dbReference type="SAM" id="Phobius"/>
    </source>
</evidence>
<gene>
    <name evidence="3" type="ORF">ACM44_07345</name>
</gene>
<accession>A0A0J7J025</accession>
<dbReference type="InterPro" id="IPR025698">
    <property type="entry name" value="2TM_dom"/>
</dbReference>
<dbReference type="AlphaFoldDB" id="A0A0J7J025"/>
<keyword evidence="1" id="KW-1133">Transmembrane helix</keyword>
<evidence type="ECO:0000313" key="3">
    <source>
        <dbReference type="EMBL" id="KMQ71426.1"/>
    </source>
</evidence>
<dbReference type="PATRIC" id="fig|1304281.5.peg.1573"/>
<keyword evidence="4" id="KW-1185">Reference proteome</keyword>
<feature type="transmembrane region" description="Helical" evidence="1">
    <location>
        <begin position="45"/>
        <end position="74"/>
    </location>
</feature>
<dbReference type="Proteomes" id="UP000035900">
    <property type="component" value="Unassembled WGS sequence"/>
</dbReference>
<feature type="transmembrane region" description="Helical" evidence="1">
    <location>
        <begin position="20"/>
        <end position="39"/>
    </location>
</feature>